<dbReference type="VEuPathDB" id="FungiDB:P170DRAFT_101172"/>
<sequence length="135" mass="15614">MGGFHRVCWDVGNRSGYYAVHSMFGSMVYLGLRIYIEEKNAIHCRLDRTIPGNNLNRRSGMQGALHVRDEWYDGIATLTDAAQEVPSSDAKRWIDCRIIRPSLGPIPSDFCRQLWVFRTRRITQIGSRESIIVRW</sequence>
<organism evidence="2 3">
    <name type="scientific">Aspergillus steynii IBT 23096</name>
    <dbReference type="NCBI Taxonomy" id="1392250"/>
    <lineage>
        <taxon>Eukaryota</taxon>
        <taxon>Fungi</taxon>
        <taxon>Dikarya</taxon>
        <taxon>Ascomycota</taxon>
        <taxon>Pezizomycotina</taxon>
        <taxon>Eurotiomycetes</taxon>
        <taxon>Eurotiomycetidae</taxon>
        <taxon>Eurotiales</taxon>
        <taxon>Aspergillaceae</taxon>
        <taxon>Aspergillus</taxon>
        <taxon>Aspergillus subgen. Circumdati</taxon>
    </lineage>
</organism>
<keyword evidence="3" id="KW-1185">Reference proteome</keyword>
<protein>
    <submittedName>
        <fullName evidence="2">Uncharacterized protein</fullName>
    </submittedName>
</protein>
<evidence type="ECO:0000256" key="1">
    <source>
        <dbReference type="SAM" id="Phobius"/>
    </source>
</evidence>
<evidence type="ECO:0000313" key="2">
    <source>
        <dbReference type="EMBL" id="PLB52353.1"/>
    </source>
</evidence>
<proteinExistence type="predicted"/>
<keyword evidence="1" id="KW-0812">Transmembrane</keyword>
<evidence type="ECO:0000313" key="3">
    <source>
        <dbReference type="Proteomes" id="UP000234275"/>
    </source>
</evidence>
<dbReference type="RefSeq" id="XP_024707655.1">
    <property type="nucleotide sequence ID" value="XM_024842270.1"/>
</dbReference>
<dbReference type="EMBL" id="MSFO01000002">
    <property type="protein sequence ID" value="PLB52353.1"/>
    <property type="molecule type" value="Genomic_DNA"/>
</dbReference>
<comment type="caution">
    <text evidence="2">The sequence shown here is derived from an EMBL/GenBank/DDBJ whole genome shotgun (WGS) entry which is preliminary data.</text>
</comment>
<name>A0A2I2GHJ3_9EURO</name>
<dbReference type="AlphaFoldDB" id="A0A2I2GHJ3"/>
<keyword evidence="1" id="KW-0472">Membrane</keyword>
<reference evidence="2 3" key="1">
    <citation type="submission" date="2016-12" db="EMBL/GenBank/DDBJ databases">
        <title>The genomes of Aspergillus section Nigri reveals drivers in fungal speciation.</title>
        <authorList>
            <consortium name="DOE Joint Genome Institute"/>
            <person name="Vesth T.C."/>
            <person name="Nybo J."/>
            <person name="Theobald S."/>
            <person name="Brandl J."/>
            <person name="Frisvad J.C."/>
            <person name="Nielsen K.F."/>
            <person name="Lyhne E.K."/>
            <person name="Kogle M.E."/>
            <person name="Kuo A."/>
            <person name="Riley R."/>
            <person name="Clum A."/>
            <person name="Nolan M."/>
            <person name="Lipzen A."/>
            <person name="Salamov A."/>
            <person name="Henrissat B."/>
            <person name="Wiebenga A."/>
            <person name="De Vries R.P."/>
            <person name="Grigoriev I.V."/>
            <person name="Mortensen U.H."/>
            <person name="Andersen M.R."/>
            <person name="Baker S.E."/>
        </authorList>
    </citation>
    <scope>NUCLEOTIDE SEQUENCE [LARGE SCALE GENOMIC DNA]</scope>
    <source>
        <strain evidence="2 3">IBT 23096</strain>
    </source>
</reference>
<keyword evidence="1" id="KW-1133">Transmembrane helix</keyword>
<feature type="transmembrane region" description="Helical" evidence="1">
    <location>
        <begin position="16"/>
        <end position="36"/>
    </location>
</feature>
<accession>A0A2I2GHJ3</accession>
<dbReference type="GeneID" id="36549965"/>
<gene>
    <name evidence="2" type="ORF">P170DRAFT_101172</name>
</gene>
<dbReference type="Proteomes" id="UP000234275">
    <property type="component" value="Unassembled WGS sequence"/>
</dbReference>